<organism evidence="3 4">
    <name type="scientific">Corynebacterium aquilae DSM 44791</name>
    <dbReference type="NCBI Taxonomy" id="1431546"/>
    <lineage>
        <taxon>Bacteria</taxon>
        <taxon>Bacillati</taxon>
        <taxon>Actinomycetota</taxon>
        <taxon>Actinomycetes</taxon>
        <taxon>Mycobacteriales</taxon>
        <taxon>Corynebacteriaceae</taxon>
        <taxon>Corynebacterium</taxon>
    </lineage>
</organism>
<dbReference type="SUPFAM" id="SSF69572">
    <property type="entry name" value="Activating enzymes of the ubiquitin-like proteins"/>
    <property type="match status" value="1"/>
</dbReference>
<dbReference type="Pfam" id="PF00899">
    <property type="entry name" value="ThiF"/>
    <property type="match status" value="1"/>
</dbReference>
<dbReference type="GO" id="GO:0004792">
    <property type="term" value="F:thiosulfate-cyanide sulfurtransferase activity"/>
    <property type="evidence" value="ECO:0007669"/>
    <property type="project" value="TreeGrafter"/>
</dbReference>
<name>A0A1L7CD43_9CORY</name>
<evidence type="ECO:0000259" key="2">
    <source>
        <dbReference type="Pfam" id="PF00899"/>
    </source>
</evidence>
<dbReference type="InterPro" id="IPR045886">
    <property type="entry name" value="ThiF/MoeB/HesA"/>
</dbReference>
<sequence>MTETPNHLAGTPWPQPEPDTLSERELARTARQRNLPGFDDHAQRKLAHANILIVGAGGLGCPAATALVAAGVGRITLCDHDTVSLSNLHRQTLYRESDIGTPKAKAAARALAGLGPTAITCGPRLDASNATELLYTHDVVIDATDNFATRYLIADAAEITHTPLVWAAILQYQAQLAVFSPGHAHLRDIYPEPPSPGQVPSCAEAGVLGAATGVVGNMMAMEAIKLITGIAEPLNNTLLIYNALDNSTRTLAVAADDNRQPATDLAAHHTHDTITADELYTHAHDHPKQPLILLDVRTPEERATGSLLDQPAFAALATTAARRANSTTPIREVHCPLDELLHTGAQDLAGIVGVETPRGDTAACPAGQQPLLVLYCASGVRSTQALTALTEQTEALGISARSLVGGIGG</sequence>
<dbReference type="GO" id="GO:0016779">
    <property type="term" value="F:nucleotidyltransferase activity"/>
    <property type="evidence" value="ECO:0007669"/>
    <property type="project" value="TreeGrafter"/>
</dbReference>
<dbReference type="InterPro" id="IPR000594">
    <property type="entry name" value="ThiF_NAD_FAD-bd"/>
</dbReference>
<dbReference type="PANTHER" id="PTHR10953">
    <property type="entry name" value="UBIQUITIN-ACTIVATING ENZYME E1"/>
    <property type="match status" value="1"/>
</dbReference>
<feature type="domain" description="THIF-type NAD/FAD binding fold" evidence="2">
    <location>
        <begin position="30"/>
        <end position="258"/>
    </location>
</feature>
<dbReference type="OrthoDB" id="9804286at2"/>
<feature type="region of interest" description="Disordered" evidence="1">
    <location>
        <begin position="1"/>
        <end position="20"/>
    </location>
</feature>
<dbReference type="RefSeq" id="WP_075724195.1">
    <property type="nucleotide sequence ID" value="NZ_CP009245.1"/>
</dbReference>
<protein>
    <recommendedName>
        <fullName evidence="2">THIF-type NAD/FAD binding fold domain-containing protein</fullName>
    </recommendedName>
</protein>
<dbReference type="CDD" id="cd00158">
    <property type="entry name" value="RHOD"/>
    <property type="match status" value="1"/>
</dbReference>
<proteinExistence type="predicted"/>
<dbReference type="EMBL" id="CP009245">
    <property type="protein sequence ID" value="APT83772.1"/>
    <property type="molecule type" value="Genomic_DNA"/>
</dbReference>
<dbReference type="Gene3D" id="3.40.250.10">
    <property type="entry name" value="Rhodanese-like domain"/>
    <property type="match status" value="1"/>
</dbReference>
<evidence type="ECO:0000313" key="4">
    <source>
        <dbReference type="Proteomes" id="UP000185478"/>
    </source>
</evidence>
<dbReference type="InterPro" id="IPR035985">
    <property type="entry name" value="Ubiquitin-activating_enz"/>
</dbReference>
<dbReference type="GO" id="GO:0005829">
    <property type="term" value="C:cytosol"/>
    <property type="evidence" value="ECO:0007669"/>
    <property type="project" value="TreeGrafter"/>
</dbReference>
<keyword evidence="4" id="KW-1185">Reference proteome</keyword>
<gene>
    <name evidence="3" type="ORF">CAQU_00220</name>
</gene>
<evidence type="ECO:0000313" key="3">
    <source>
        <dbReference type="EMBL" id="APT83772.1"/>
    </source>
</evidence>
<accession>A0A1L7CD43</accession>
<dbReference type="InterPro" id="IPR036873">
    <property type="entry name" value="Rhodanese-like_dom_sf"/>
</dbReference>
<dbReference type="Proteomes" id="UP000185478">
    <property type="component" value="Chromosome"/>
</dbReference>
<dbReference type="CDD" id="cd00757">
    <property type="entry name" value="ThiF_MoeB_HesA_family"/>
    <property type="match status" value="1"/>
</dbReference>
<dbReference type="PANTHER" id="PTHR10953:SF102">
    <property type="entry name" value="ADENYLYLTRANSFERASE AND SULFURTRANSFERASE MOCS3"/>
    <property type="match status" value="1"/>
</dbReference>
<dbReference type="AlphaFoldDB" id="A0A1L7CD43"/>
<dbReference type="GO" id="GO:0008641">
    <property type="term" value="F:ubiquitin-like modifier activating enzyme activity"/>
    <property type="evidence" value="ECO:0007669"/>
    <property type="project" value="InterPro"/>
</dbReference>
<reference evidence="3 4" key="1">
    <citation type="submission" date="2014-08" db="EMBL/GenBank/DDBJ databases">
        <title>Complete genome sequence of Corynebacterium aquilae S-613T(T) (=DSM 44791(T)), isolated from the choana of a healthy golden eagle.</title>
        <authorList>
            <person name="Ruckert C."/>
            <person name="Albersmeier A."/>
            <person name="Winkler A."/>
            <person name="Kalinowski J."/>
        </authorList>
    </citation>
    <scope>NUCLEOTIDE SEQUENCE [LARGE SCALE GENOMIC DNA]</scope>
    <source>
        <strain evidence="3 4">S-613</strain>
    </source>
</reference>
<dbReference type="KEGG" id="caqu:CAQU_00220"/>
<dbReference type="Gene3D" id="3.40.50.720">
    <property type="entry name" value="NAD(P)-binding Rossmann-like Domain"/>
    <property type="match status" value="1"/>
</dbReference>
<dbReference type="GO" id="GO:0008146">
    <property type="term" value="F:sulfotransferase activity"/>
    <property type="evidence" value="ECO:0007669"/>
    <property type="project" value="TreeGrafter"/>
</dbReference>
<dbReference type="STRING" id="1431546.CAQU_00220"/>
<dbReference type="SUPFAM" id="SSF52821">
    <property type="entry name" value="Rhodanese/Cell cycle control phosphatase"/>
    <property type="match status" value="1"/>
</dbReference>
<evidence type="ECO:0000256" key="1">
    <source>
        <dbReference type="SAM" id="MobiDB-lite"/>
    </source>
</evidence>